<reference evidence="4 5" key="2">
    <citation type="submission" date="2024-05" db="EMBL/GenBank/DDBJ databases">
        <authorList>
            <person name="Chen Y."/>
            <person name="Shah S."/>
            <person name="Dougan E. K."/>
            <person name="Thang M."/>
            <person name="Chan C."/>
        </authorList>
    </citation>
    <scope>NUCLEOTIDE SEQUENCE [LARGE SCALE GENOMIC DNA]</scope>
</reference>
<feature type="compositionally biased region" description="Low complexity" evidence="1">
    <location>
        <begin position="568"/>
        <end position="583"/>
    </location>
</feature>
<evidence type="ECO:0000256" key="1">
    <source>
        <dbReference type="SAM" id="MobiDB-lite"/>
    </source>
</evidence>
<keyword evidence="5" id="KW-1185">Reference proteome</keyword>
<feature type="transmembrane region" description="Helical" evidence="2">
    <location>
        <begin position="503"/>
        <end position="523"/>
    </location>
</feature>
<feature type="transmembrane region" description="Helical" evidence="2">
    <location>
        <begin position="471"/>
        <end position="491"/>
    </location>
</feature>
<feature type="region of interest" description="Disordered" evidence="1">
    <location>
        <begin position="563"/>
        <end position="583"/>
    </location>
</feature>
<name>A0A9P1DK87_9DINO</name>
<sequence length="583" mass="64865">HRQLTSQIGCPAMLSRAARGVTTFAYDLHRSVPADRWCVTHRDLIFLCQEVCSALRCGQILPGPEDDASEAYGPSIYTVNEQYIKPVTQQAGKMSWALMRHPDGLDCELFISHAWQEGVFEFLAKVRHSWPRSMQTAWCCMLANPQNLDISSFPQSPKTSPFAVALEASKLMLVVPNRHQSVYTRLWCSYEAYLAQEDGKTILIANSSNFSQILGALVWLALAAIFGIALGILATILEASRTFAVPALTIVVCGFSLVISNDLLRRVSHFVGVMLCWTCVMYNFGGVFGEFKEEFYKDEGIPRSVIRLVHRFYWLLTSVAFCVMEVDRINGRSTVSEAEELRQGYEGSILHAKCSEAADAVSIRREIGDKVDEVDHAIHVLMAAGMSSPALRDIARSVDIEHAAFPEIIGALFLLGPFATDSLSLTVVCLFYYGDVWYRDALISVSVLLRLILFVWLCQSDWDEQRFILKVMTKIHFMTMLCWICLVASFFSFDLSVMAVSNLWLLFGDSCLLAMLLFALLGIRGTAKLPFGFKILQFVFSRGSISNTWSALILCVRRKHAAADNSTSGDESSDANSDSGSGS</sequence>
<keyword evidence="2" id="KW-1133">Transmembrane helix</keyword>
<dbReference type="AlphaFoldDB" id="A0A9P1DK87"/>
<keyword evidence="2" id="KW-0812">Transmembrane</keyword>
<feature type="transmembrane region" description="Helical" evidence="2">
    <location>
        <begin position="412"/>
        <end position="434"/>
    </location>
</feature>
<dbReference type="EMBL" id="CAMXCT020004735">
    <property type="protein sequence ID" value="CAL1163548.1"/>
    <property type="molecule type" value="Genomic_DNA"/>
</dbReference>
<comment type="caution">
    <text evidence="3">The sequence shown here is derived from an EMBL/GenBank/DDBJ whole genome shotgun (WGS) entry which is preliminary data.</text>
</comment>
<protein>
    <submittedName>
        <fullName evidence="3">Uncharacterized protein</fullName>
    </submittedName>
</protein>
<feature type="transmembrane region" description="Helical" evidence="2">
    <location>
        <begin position="243"/>
        <end position="260"/>
    </location>
</feature>
<accession>A0A9P1DK87</accession>
<reference evidence="3" key="1">
    <citation type="submission" date="2022-10" db="EMBL/GenBank/DDBJ databases">
        <authorList>
            <person name="Chen Y."/>
            <person name="Dougan E. K."/>
            <person name="Chan C."/>
            <person name="Rhodes N."/>
            <person name="Thang M."/>
        </authorList>
    </citation>
    <scope>NUCLEOTIDE SEQUENCE</scope>
</reference>
<proteinExistence type="predicted"/>
<evidence type="ECO:0000313" key="5">
    <source>
        <dbReference type="Proteomes" id="UP001152797"/>
    </source>
</evidence>
<evidence type="ECO:0000313" key="3">
    <source>
        <dbReference type="EMBL" id="CAI4010173.1"/>
    </source>
</evidence>
<dbReference type="EMBL" id="CAMXCT030004735">
    <property type="protein sequence ID" value="CAL4797485.1"/>
    <property type="molecule type" value="Genomic_DNA"/>
</dbReference>
<dbReference type="OrthoDB" id="415695at2759"/>
<feature type="transmembrane region" description="Helical" evidence="2">
    <location>
        <begin position="213"/>
        <end position="237"/>
    </location>
</feature>
<dbReference type="EMBL" id="CAMXCT010004735">
    <property type="protein sequence ID" value="CAI4010173.1"/>
    <property type="molecule type" value="Genomic_DNA"/>
</dbReference>
<organism evidence="3">
    <name type="scientific">Cladocopium goreaui</name>
    <dbReference type="NCBI Taxonomy" id="2562237"/>
    <lineage>
        <taxon>Eukaryota</taxon>
        <taxon>Sar</taxon>
        <taxon>Alveolata</taxon>
        <taxon>Dinophyceae</taxon>
        <taxon>Suessiales</taxon>
        <taxon>Symbiodiniaceae</taxon>
        <taxon>Cladocopium</taxon>
    </lineage>
</organism>
<feature type="transmembrane region" description="Helical" evidence="2">
    <location>
        <begin position="267"/>
        <end position="288"/>
    </location>
</feature>
<feature type="transmembrane region" description="Helical" evidence="2">
    <location>
        <begin position="440"/>
        <end position="459"/>
    </location>
</feature>
<gene>
    <name evidence="3" type="ORF">C1SCF055_LOCUS35467</name>
</gene>
<evidence type="ECO:0000256" key="2">
    <source>
        <dbReference type="SAM" id="Phobius"/>
    </source>
</evidence>
<keyword evidence="2" id="KW-0472">Membrane</keyword>
<feature type="non-terminal residue" evidence="3">
    <location>
        <position position="583"/>
    </location>
</feature>
<dbReference type="Proteomes" id="UP001152797">
    <property type="component" value="Unassembled WGS sequence"/>
</dbReference>
<evidence type="ECO:0000313" key="4">
    <source>
        <dbReference type="EMBL" id="CAL4797485.1"/>
    </source>
</evidence>